<evidence type="ECO:0000313" key="7">
    <source>
        <dbReference type="Proteomes" id="UP000470246"/>
    </source>
</evidence>
<feature type="region of interest" description="Disordered" evidence="4">
    <location>
        <begin position="165"/>
        <end position="192"/>
    </location>
</feature>
<evidence type="ECO:0000256" key="3">
    <source>
        <dbReference type="ARBA" id="ARBA00023163"/>
    </source>
</evidence>
<dbReference type="SUPFAM" id="SSF46785">
    <property type="entry name" value="Winged helix' DNA-binding domain"/>
    <property type="match status" value="1"/>
</dbReference>
<feature type="compositionally biased region" description="Basic and acidic residues" evidence="4">
    <location>
        <begin position="165"/>
        <end position="185"/>
    </location>
</feature>
<proteinExistence type="predicted"/>
<dbReference type="PROSITE" id="PS50995">
    <property type="entry name" value="HTH_MARR_2"/>
    <property type="match status" value="1"/>
</dbReference>
<reference evidence="6 7" key="1">
    <citation type="submission" date="2020-02" db="EMBL/GenBank/DDBJ databases">
        <title>Geodermatophilus sabuli CPCC 205279 I12A-02694.</title>
        <authorList>
            <person name="Jiang Z."/>
        </authorList>
    </citation>
    <scope>NUCLEOTIDE SEQUENCE [LARGE SCALE GENOMIC DNA]</scope>
    <source>
        <strain evidence="6 7">I12A-02694</strain>
    </source>
</reference>
<keyword evidence="7" id="KW-1185">Reference proteome</keyword>
<evidence type="ECO:0000313" key="6">
    <source>
        <dbReference type="EMBL" id="NEK56390.1"/>
    </source>
</evidence>
<accession>A0A7K3VVG9</accession>
<dbReference type="Pfam" id="PF12802">
    <property type="entry name" value="MarR_2"/>
    <property type="match status" value="1"/>
</dbReference>
<dbReference type="InterPro" id="IPR036390">
    <property type="entry name" value="WH_DNA-bd_sf"/>
</dbReference>
<name>A0A7K3VVG9_9ACTN</name>
<dbReference type="PANTHER" id="PTHR35790:SF4">
    <property type="entry name" value="HTH-TYPE TRANSCRIPTIONAL REGULATOR PCHR"/>
    <property type="match status" value="1"/>
</dbReference>
<dbReference type="SMART" id="SM00347">
    <property type="entry name" value="HTH_MARR"/>
    <property type="match status" value="1"/>
</dbReference>
<dbReference type="RefSeq" id="WP_163479579.1">
    <property type="nucleotide sequence ID" value="NZ_JAAGWF010000002.1"/>
</dbReference>
<evidence type="ECO:0000256" key="4">
    <source>
        <dbReference type="SAM" id="MobiDB-lite"/>
    </source>
</evidence>
<evidence type="ECO:0000259" key="5">
    <source>
        <dbReference type="PROSITE" id="PS50995"/>
    </source>
</evidence>
<dbReference type="GO" id="GO:0003677">
    <property type="term" value="F:DNA binding"/>
    <property type="evidence" value="ECO:0007669"/>
    <property type="project" value="UniProtKB-KW"/>
</dbReference>
<keyword evidence="1" id="KW-0805">Transcription regulation</keyword>
<dbReference type="InterPro" id="IPR000835">
    <property type="entry name" value="HTH_MarR-typ"/>
</dbReference>
<organism evidence="6 7">
    <name type="scientific">Geodermatophilus sabuli</name>
    <dbReference type="NCBI Taxonomy" id="1564158"/>
    <lineage>
        <taxon>Bacteria</taxon>
        <taxon>Bacillati</taxon>
        <taxon>Actinomycetota</taxon>
        <taxon>Actinomycetes</taxon>
        <taxon>Geodermatophilales</taxon>
        <taxon>Geodermatophilaceae</taxon>
        <taxon>Geodermatophilus</taxon>
    </lineage>
</organism>
<dbReference type="InterPro" id="IPR036388">
    <property type="entry name" value="WH-like_DNA-bd_sf"/>
</dbReference>
<sequence length="192" mass="20976">MSAVPGVPEPAGPVRRRPITPRIDRDRYAPYYLTVIANAISSSASQVYLREFGIGVNDWRVVSHLGMDPGCTAQVLSNVLRVDKSVVSRSVKTLVDRGLVAVETTPGFRRLYLTGRGAQLHKDMVPVALQRERLLLAGLDTDEVEQLLGLLRRLHANLPALVAYDPRRPAEGRDGDPDPAGERHAGSLSPAR</sequence>
<evidence type="ECO:0000256" key="1">
    <source>
        <dbReference type="ARBA" id="ARBA00023015"/>
    </source>
</evidence>
<dbReference type="InterPro" id="IPR052067">
    <property type="entry name" value="Metal_resp_HTH_trans_reg"/>
</dbReference>
<keyword evidence="2" id="KW-0238">DNA-binding</keyword>
<dbReference type="AlphaFoldDB" id="A0A7K3VVG9"/>
<gene>
    <name evidence="6" type="ORF">GCU56_00690</name>
</gene>
<dbReference type="Gene3D" id="1.10.10.10">
    <property type="entry name" value="Winged helix-like DNA-binding domain superfamily/Winged helix DNA-binding domain"/>
    <property type="match status" value="1"/>
</dbReference>
<protein>
    <submittedName>
        <fullName evidence="6">Winged helix-turn-helix transcriptional regulator</fullName>
    </submittedName>
</protein>
<dbReference type="Proteomes" id="UP000470246">
    <property type="component" value="Unassembled WGS sequence"/>
</dbReference>
<feature type="domain" description="HTH marR-type" evidence="5">
    <location>
        <begin position="26"/>
        <end position="156"/>
    </location>
</feature>
<dbReference type="EMBL" id="JAAGWF010000002">
    <property type="protein sequence ID" value="NEK56390.1"/>
    <property type="molecule type" value="Genomic_DNA"/>
</dbReference>
<comment type="caution">
    <text evidence="6">The sequence shown here is derived from an EMBL/GenBank/DDBJ whole genome shotgun (WGS) entry which is preliminary data.</text>
</comment>
<dbReference type="PANTHER" id="PTHR35790">
    <property type="entry name" value="HTH-TYPE TRANSCRIPTIONAL REGULATOR PCHR"/>
    <property type="match status" value="1"/>
</dbReference>
<evidence type="ECO:0000256" key="2">
    <source>
        <dbReference type="ARBA" id="ARBA00023125"/>
    </source>
</evidence>
<dbReference type="GO" id="GO:0003700">
    <property type="term" value="F:DNA-binding transcription factor activity"/>
    <property type="evidence" value="ECO:0007669"/>
    <property type="project" value="InterPro"/>
</dbReference>
<keyword evidence="3" id="KW-0804">Transcription</keyword>